<gene>
    <name evidence="2" type="ORF">FQA47_024313</name>
</gene>
<feature type="compositionally biased region" description="Basic and acidic residues" evidence="1">
    <location>
        <begin position="174"/>
        <end position="188"/>
    </location>
</feature>
<evidence type="ECO:0000256" key="1">
    <source>
        <dbReference type="SAM" id="MobiDB-lite"/>
    </source>
</evidence>
<dbReference type="EMBL" id="WKFB01000464">
    <property type="protein sequence ID" value="KAF6722251.1"/>
    <property type="molecule type" value="Genomic_DNA"/>
</dbReference>
<feature type="region of interest" description="Disordered" evidence="1">
    <location>
        <begin position="15"/>
        <end position="43"/>
    </location>
</feature>
<evidence type="ECO:0000313" key="3">
    <source>
        <dbReference type="Proteomes" id="UP000646548"/>
    </source>
</evidence>
<reference evidence="2" key="1">
    <citation type="journal article" name="BMC Genomics">
        <title>Long-read sequencing and de novo genome assembly of marine medaka (Oryzias melastigma).</title>
        <authorList>
            <person name="Liang P."/>
            <person name="Saqib H.S.A."/>
            <person name="Ni X."/>
            <person name="Shen Y."/>
        </authorList>
    </citation>
    <scope>NUCLEOTIDE SEQUENCE</scope>
    <source>
        <strain evidence="2">Bigg-433</strain>
    </source>
</reference>
<evidence type="ECO:0000313" key="2">
    <source>
        <dbReference type="EMBL" id="KAF6722251.1"/>
    </source>
</evidence>
<feature type="region of interest" description="Disordered" evidence="1">
    <location>
        <begin position="174"/>
        <end position="195"/>
    </location>
</feature>
<sequence length="195" mass="21360">MYPSVRPSVRLSLSLQMSQSSKCDDEPRRPHNAKSPSLIDRGATRTHAGMPTLAVSHGHTPANAPTLRQLKRAPPLSAWPPLSEAQDPPGALRSHTLRRHTLVRLPFRSAPLYVFCTHTCTDAAALRAGGGGEQLSEEGVEKGRTWRGKKSMDYRMGFFRGVGAYSVTVDVPELKPESPERRGCDTKKGMHQVAV</sequence>
<comment type="caution">
    <text evidence="2">The sequence shown here is derived from an EMBL/GenBank/DDBJ whole genome shotgun (WGS) entry which is preliminary data.</text>
</comment>
<name>A0A834F615_ORYME</name>
<dbReference type="AlphaFoldDB" id="A0A834F615"/>
<dbReference type="Proteomes" id="UP000646548">
    <property type="component" value="Unassembled WGS sequence"/>
</dbReference>
<accession>A0A834F615</accession>
<proteinExistence type="predicted"/>
<organism evidence="2 3">
    <name type="scientific">Oryzias melastigma</name>
    <name type="common">Marine medaka</name>
    <dbReference type="NCBI Taxonomy" id="30732"/>
    <lineage>
        <taxon>Eukaryota</taxon>
        <taxon>Metazoa</taxon>
        <taxon>Chordata</taxon>
        <taxon>Craniata</taxon>
        <taxon>Vertebrata</taxon>
        <taxon>Euteleostomi</taxon>
        <taxon>Actinopterygii</taxon>
        <taxon>Neopterygii</taxon>
        <taxon>Teleostei</taxon>
        <taxon>Neoteleostei</taxon>
        <taxon>Acanthomorphata</taxon>
        <taxon>Ovalentaria</taxon>
        <taxon>Atherinomorphae</taxon>
        <taxon>Beloniformes</taxon>
        <taxon>Adrianichthyidae</taxon>
        <taxon>Oryziinae</taxon>
        <taxon>Oryzias</taxon>
    </lineage>
</organism>
<protein>
    <submittedName>
        <fullName evidence="2">Uncharacterized protein</fullName>
    </submittedName>
</protein>